<proteinExistence type="predicted"/>
<dbReference type="EMBL" id="JASPKZ010009823">
    <property type="protein sequence ID" value="KAJ9575690.1"/>
    <property type="molecule type" value="Genomic_DNA"/>
</dbReference>
<evidence type="ECO:0000313" key="4">
    <source>
        <dbReference type="Proteomes" id="UP001233999"/>
    </source>
</evidence>
<gene>
    <name evidence="3" type="ORF">L9F63_007449</name>
</gene>
<accession>A0AAD7Z7N9</accession>
<keyword evidence="2" id="KW-1133">Transmembrane helix</keyword>
<comment type="caution">
    <text evidence="3">The sequence shown here is derived from an EMBL/GenBank/DDBJ whole genome shotgun (WGS) entry which is preliminary data.</text>
</comment>
<evidence type="ECO:0000256" key="1">
    <source>
        <dbReference type="SAM" id="MobiDB-lite"/>
    </source>
</evidence>
<feature type="transmembrane region" description="Helical" evidence="2">
    <location>
        <begin position="368"/>
        <end position="388"/>
    </location>
</feature>
<feature type="transmembrane region" description="Helical" evidence="2">
    <location>
        <begin position="331"/>
        <end position="356"/>
    </location>
</feature>
<feature type="transmembrane region" description="Helical" evidence="2">
    <location>
        <begin position="270"/>
        <end position="293"/>
    </location>
</feature>
<reference evidence="3" key="2">
    <citation type="submission" date="2023-05" db="EMBL/GenBank/DDBJ databases">
        <authorList>
            <person name="Fouks B."/>
        </authorList>
    </citation>
    <scope>NUCLEOTIDE SEQUENCE</scope>
    <source>
        <strain evidence="3">Stay&amp;Tobe</strain>
        <tissue evidence="3">Testes</tissue>
    </source>
</reference>
<organism evidence="3 4">
    <name type="scientific">Diploptera punctata</name>
    <name type="common">Pacific beetle cockroach</name>
    <dbReference type="NCBI Taxonomy" id="6984"/>
    <lineage>
        <taxon>Eukaryota</taxon>
        <taxon>Metazoa</taxon>
        <taxon>Ecdysozoa</taxon>
        <taxon>Arthropoda</taxon>
        <taxon>Hexapoda</taxon>
        <taxon>Insecta</taxon>
        <taxon>Pterygota</taxon>
        <taxon>Neoptera</taxon>
        <taxon>Polyneoptera</taxon>
        <taxon>Dictyoptera</taxon>
        <taxon>Blattodea</taxon>
        <taxon>Blaberoidea</taxon>
        <taxon>Blaberidae</taxon>
        <taxon>Diplopterinae</taxon>
        <taxon>Diploptera</taxon>
    </lineage>
</organism>
<feature type="region of interest" description="Disordered" evidence="1">
    <location>
        <begin position="108"/>
        <end position="157"/>
    </location>
</feature>
<reference evidence="3" key="1">
    <citation type="journal article" date="2023" name="IScience">
        <title>Live-bearing cockroach genome reveals convergent evolutionary mechanisms linked to viviparity in insects and beyond.</title>
        <authorList>
            <person name="Fouks B."/>
            <person name="Harrison M.C."/>
            <person name="Mikhailova A.A."/>
            <person name="Marchal E."/>
            <person name="English S."/>
            <person name="Carruthers M."/>
            <person name="Jennings E.C."/>
            <person name="Chiamaka E.L."/>
            <person name="Frigard R.A."/>
            <person name="Pippel M."/>
            <person name="Attardo G.M."/>
            <person name="Benoit J.B."/>
            <person name="Bornberg-Bauer E."/>
            <person name="Tobe S.S."/>
        </authorList>
    </citation>
    <scope>NUCLEOTIDE SEQUENCE</scope>
    <source>
        <strain evidence="3">Stay&amp;Tobe</strain>
    </source>
</reference>
<dbReference type="Proteomes" id="UP001233999">
    <property type="component" value="Unassembled WGS sequence"/>
</dbReference>
<name>A0AAD7Z7N9_DIPPU</name>
<keyword evidence="2" id="KW-0472">Membrane</keyword>
<feature type="compositionally biased region" description="Polar residues" evidence="1">
    <location>
        <begin position="114"/>
        <end position="144"/>
    </location>
</feature>
<evidence type="ECO:0008006" key="5">
    <source>
        <dbReference type="Google" id="ProtNLM"/>
    </source>
</evidence>
<sequence>MALKSSSGYNNAAFTNQYDYDQLARNPAQLTERNITYVPASAMDNYCYEGDEEIPMSTIVTRQQIRHLVREPPIGASTTFRFIESRPENSASRITTSPQKYRYSVIKTEETIASPRTPTKNSSSVTSTPRKQSGNLPRRSQSLASPRRPQINRVAIPLSPGPVVRSIQATVPSKPMVRTPSKPAECNVTYVLTPEVTMSPQRSTAIIPPLYTTTDVSTSSNPSTTYKKKEPFLATGVIRKSPVKVEVSSGYKASWIHTPMPYQTPPTATIATAAIFLLLCGVTTAVLCFYMMYKKCTLYYLDFGVLSGLGSALLGCLGFRSRRWQWLPNRNYVSGYVVLSMFSLLSCASLIIILILQPKPGEPLADVTGGAVCGIAALSLILTAFGVVSSRCCKYPPPDNRVEHCAQGFTL</sequence>
<evidence type="ECO:0000313" key="3">
    <source>
        <dbReference type="EMBL" id="KAJ9575690.1"/>
    </source>
</evidence>
<dbReference type="AlphaFoldDB" id="A0AAD7Z7N9"/>
<feature type="transmembrane region" description="Helical" evidence="2">
    <location>
        <begin position="299"/>
        <end position="319"/>
    </location>
</feature>
<protein>
    <recommendedName>
        <fullName evidence="5">Sanpodo</fullName>
    </recommendedName>
</protein>
<evidence type="ECO:0000256" key="2">
    <source>
        <dbReference type="SAM" id="Phobius"/>
    </source>
</evidence>
<keyword evidence="4" id="KW-1185">Reference proteome</keyword>
<keyword evidence="2" id="KW-0812">Transmembrane</keyword>